<dbReference type="RefSeq" id="XP_022665619.1">
    <property type="nucleotide sequence ID" value="XM_022809884.1"/>
</dbReference>
<accession>A0A7M7KGR2</accession>
<protein>
    <submittedName>
        <fullName evidence="2">Uncharacterized protein</fullName>
    </submittedName>
</protein>
<dbReference type="PANTHER" id="PTHR13060">
    <property type="entry name" value="SGT1 PROTEIN HSGT1 SUPPRESSOR OF GCR2"/>
    <property type="match status" value="1"/>
</dbReference>
<dbReference type="PANTHER" id="PTHR13060:SF0">
    <property type="entry name" value="PROTEIN ECDYSONELESS HOMOLOG"/>
    <property type="match status" value="1"/>
</dbReference>
<name>A0A7M7KGR2_VARDE</name>
<dbReference type="InterPro" id="IPR010770">
    <property type="entry name" value="Ecd"/>
</dbReference>
<sequence>MAQAVHSAEDTVRYRVFCSLGENAGIISDSKGSALGPRAILDRRLAAIEDKVRVRVADYMWHVERFNLKVVDSATEPGLEPHLAGSVFYGENVDDEWFVAHLFFELTRDDSDLVVQVDDEDGNIFLIEAANVLPRWLTPENGDNRVYLHRGVVHIVPESAIPEADLTVKRAVSFVRATPAQSVASAAIQQAIRGKTKDFESVKMMRATKLHRATVALPVRAAALLREDPSLVADAARAFALRTPLDDRALRAMKHFPPEVLVRRSLLLTRFNYGQLRHERCVPNPLTGWKIPGARTNRNSPEFIEADLGMKLACGLEILCVALEEKKTSIDTNTRFLYYIRRLKERNYFQGNLECSEKYKELYDKAKGYFLQQDNDGEDPETSHQPMPDILERVKALQPDMAGLIEEEKDLTPPDSEHWLELDDAELNKLLAQYTQGAPSRGLQEAYHEESLTQQITQGLEDFMKHVSNFDGATAPVAKTASSSSRRRRPKSKDKTKRRKKGGLIAGTAASGLSNLTSNNGTQSGHGVPIKKDEATAVGIDDMTNLLSAVLDFKIPSESDDDSSSMSSYGEDVSEGLARDMQQYMSLMDKELSGTKVGQSFERVAPRAALENWDDDVPAVDIPLTALKNILKSTSAARGNPGPAQNLLHSMGVHIPPNLDSDDDPEPVNP</sequence>
<feature type="compositionally biased region" description="Basic residues" evidence="1">
    <location>
        <begin position="485"/>
        <end position="502"/>
    </location>
</feature>
<reference evidence="2" key="1">
    <citation type="submission" date="2021-01" db="UniProtKB">
        <authorList>
            <consortium name="EnsemblMetazoa"/>
        </authorList>
    </citation>
    <scope>IDENTIFICATION</scope>
</reference>
<feature type="compositionally biased region" description="Acidic residues" evidence="1">
    <location>
        <begin position="660"/>
        <end position="670"/>
    </location>
</feature>
<organism evidence="2 3">
    <name type="scientific">Varroa destructor</name>
    <name type="common">Honeybee mite</name>
    <dbReference type="NCBI Taxonomy" id="109461"/>
    <lineage>
        <taxon>Eukaryota</taxon>
        <taxon>Metazoa</taxon>
        <taxon>Ecdysozoa</taxon>
        <taxon>Arthropoda</taxon>
        <taxon>Chelicerata</taxon>
        <taxon>Arachnida</taxon>
        <taxon>Acari</taxon>
        <taxon>Parasitiformes</taxon>
        <taxon>Mesostigmata</taxon>
        <taxon>Gamasina</taxon>
        <taxon>Dermanyssoidea</taxon>
        <taxon>Varroidae</taxon>
        <taxon>Varroa</taxon>
    </lineage>
</organism>
<dbReference type="GO" id="GO:0005634">
    <property type="term" value="C:nucleus"/>
    <property type="evidence" value="ECO:0007669"/>
    <property type="project" value="TreeGrafter"/>
</dbReference>
<dbReference type="CTD" id="11319"/>
<dbReference type="InParanoid" id="A0A7M7KGR2"/>
<dbReference type="OMA" id="TKDYIWQ"/>
<dbReference type="GeneID" id="111252289"/>
<dbReference type="OrthoDB" id="27237at2759"/>
<dbReference type="EnsemblMetazoa" id="XM_022809884">
    <property type="protein sequence ID" value="XP_022665619"/>
    <property type="gene ID" value="LOC111252289"/>
</dbReference>
<keyword evidence="3" id="KW-1185">Reference proteome</keyword>
<proteinExistence type="predicted"/>
<dbReference type="KEGG" id="vde:111252289"/>
<evidence type="ECO:0000313" key="3">
    <source>
        <dbReference type="Proteomes" id="UP000594260"/>
    </source>
</evidence>
<dbReference type="FunCoup" id="A0A7M7KGR2">
    <property type="interactions" value="2275"/>
</dbReference>
<evidence type="ECO:0000313" key="2">
    <source>
        <dbReference type="EnsemblMetazoa" id="XP_022665619"/>
    </source>
</evidence>
<dbReference type="AlphaFoldDB" id="A0A7M7KGR2"/>
<feature type="compositionally biased region" description="Polar residues" evidence="1">
    <location>
        <begin position="511"/>
        <end position="525"/>
    </location>
</feature>
<feature type="region of interest" description="Disordered" evidence="1">
    <location>
        <begin position="474"/>
        <end position="530"/>
    </location>
</feature>
<dbReference type="Proteomes" id="UP000594260">
    <property type="component" value="Unplaced"/>
</dbReference>
<evidence type="ECO:0000256" key="1">
    <source>
        <dbReference type="SAM" id="MobiDB-lite"/>
    </source>
</evidence>
<feature type="region of interest" description="Disordered" evidence="1">
    <location>
        <begin position="635"/>
        <end position="670"/>
    </location>
</feature>
<dbReference type="Pfam" id="PF07093">
    <property type="entry name" value="SGT1"/>
    <property type="match status" value="1"/>
</dbReference>